<feature type="region of interest" description="Disordered" evidence="1">
    <location>
        <begin position="1318"/>
        <end position="1432"/>
    </location>
</feature>
<dbReference type="InterPro" id="IPR043502">
    <property type="entry name" value="DNA/RNA_pol_sf"/>
</dbReference>
<dbReference type="EMBL" id="LSRX01002236">
    <property type="protein sequence ID" value="OLP75860.1"/>
    <property type="molecule type" value="Genomic_DNA"/>
</dbReference>
<evidence type="ECO:0000313" key="3">
    <source>
        <dbReference type="Proteomes" id="UP000186817"/>
    </source>
</evidence>
<feature type="region of interest" description="Disordered" evidence="1">
    <location>
        <begin position="1469"/>
        <end position="1532"/>
    </location>
</feature>
<keyword evidence="3" id="KW-1185">Reference proteome</keyword>
<feature type="compositionally biased region" description="Low complexity" evidence="1">
    <location>
        <begin position="1394"/>
        <end position="1415"/>
    </location>
</feature>
<dbReference type="Gene3D" id="3.10.10.10">
    <property type="entry name" value="HIV Type 1 Reverse Transcriptase, subunit A, domain 1"/>
    <property type="match status" value="1"/>
</dbReference>
<dbReference type="SUPFAM" id="SSF56672">
    <property type="entry name" value="DNA/RNA polymerases"/>
    <property type="match status" value="1"/>
</dbReference>
<dbReference type="Gene3D" id="3.30.70.270">
    <property type="match status" value="1"/>
</dbReference>
<comment type="caution">
    <text evidence="2">The sequence shown here is derived from an EMBL/GenBank/DDBJ whole genome shotgun (WGS) entry which is preliminary data.</text>
</comment>
<dbReference type="InterPro" id="IPR043128">
    <property type="entry name" value="Rev_trsase/Diguanyl_cyclase"/>
</dbReference>
<dbReference type="OrthoDB" id="10278048at2759"/>
<feature type="compositionally biased region" description="Low complexity" evidence="1">
    <location>
        <begin position="1470"/>
        <end position="1510"/>
    </location>
</feature>
<gene>
    <name evidence="2" type="ORF">AK812_SmicGene44281</name>
</gene>
<dbReference type="Proteomes" id="UP000186817">
    <property type="component" value="Unassembled WGS sequence"/>
</dbReference>
<evidence type="ECO:0000256" key="1">
    <source>
        <dbReference type="SAM" id="MobiDB-lite"/>
    </source>
</evidence>
<feature type="compositionally biased region" description="Basic and acidic residues" evidence="1">
    <location>
        <begin position="1383"/>
        <end position="1392"/>
    </location>
</feature>
<name>A0A1Q9BZ36_SYMMI</name>
<evidence type="ECO:0000313" key="2">
    <source>
        <dbReference type="EMBL" id="OLP75860.1"/>
    </source>
</evidence>
<sequence length="1609" mass="176918">MSFPPEPELPLHAPWYVEGDFDVNLYYHGWRDISDPPTPATSEHDTTHSADMSATSDLTVEYIPDDGEDERFQQLQMRIHCHMNPSELVLIAAPPTHPAECIAKDFLRNGGCDADQLSTLLGHLPRDQVRPHQSLDMCADAADASSFTTGAFQAGGLVGVRNNAYSFPWVTAFLCQVTRFALGRRGDDFAYTSLSLLRNVFSGGELWCHDTAGDITYPGTTLVGKLLPLSPPFVEFATYEERTLWVKKTDKRACEAWCVRAAWIHVVQRTVSHEQKIDNNHVPFHVLSYNCSDEKADPGLASVTYWYAEGQGPFTRRRGCRRTRTSMPGTSRSHIFGNFQLLGGGKWGDSHAVLHESGAGWLMRLFNFGGRAAGSVAQHAVRMDDIIKEAEVKKRTQLRAESGRLLEPAEEAAAKPVADFVAEVVGTSWELDQACAQASKALGILESNGLVLSREKTVCLLRIDGTQAPAALRKIVHKTKDGRKLQLSGEYLLPLHTTHVYLGAVVSYFDFEFQNAKHRAHAGQVTFQRLRKFLMAKRTVSFKRRLALWKSTVIPSMFYAVTASGLDRRGYDLIRIQMTKQVRAIANSPRHLTLESDNDFWRRIGIPNPLQLLRQRMQAMEADDQGHVNKRKKPDGTSQPGGRRFQPRSQDKPASSSIFSKDLGQLVLLMAKIMLHQDAELQLLKTEKQFVIHMETGPHGMVRPLFAIAKQWKAARDASPPKTDKSLRVALVQCYIAEFYNRLVKLVKDPETKANMIKHRYVIEQGDKILWPYMVWNPEAQELQLDTTKPAIEHPEMVETVNQLRMLVLQGKDAVIHKFHSVRPMAEQMQGANLPFLLSIGLRGEDCSQAYQCCQKLCGNTVLKLVGCRMKQERLQRHQMVQALARAIESKKNNSCGLRDVMVNWCHGQEGSRVGRLHSEHWWVLSGRVSDEWTSDGPFIQVTSLDLKSAYKQLALSPCDYNKTVVTIKNPASGQLECFLMNVVPFGASASVLHFLRVSTFLHAVGCALGSCWACYFDNFPVTSHARASASALASTKGMLRLLGFEFGLEKLQPFASHAELLGVLIDLSEAGIGAIHVRNKPSRVEELRGLLDAAIASKKIVPVELPSFLGKLQYADAQLFGRAGKIALSDLREMGHLSRYPVFLEPPALEALETLRDRLLHGKPRTIQASWREAPFLVFTDGALESDATIGGCLFAPDGSEPEVFGVTVPPELLLRWRSKGAHHVIGIVELFAVIVALRHWRHILRGRRSLIFIDNWGALDVLVRGGCCWGLFYFAGGFGELLYFDSAAAAQDATDPPLQEGRLALLDCLTASLESPPLTPRSSAGGDTAADAAGSSSTLPSTLPADAAGGSSTLPAASGSSSTLPSAAPASSADPGTLPHFGKDAADPPLRDPSTQDSAAAAQDATDPPLQDPVQDNASDPLLSEGGNPCPPHLRRYHNHMGFSYDDWYDYWQRHGWWESMKVLPGGAPLQSSSASPTPSSTLPQTSSGAAASGPASTLDPPLDSSAGDGDGAHGGAPASSPLQSDGAGDKPGVSFDSCFDDMPAGVYEKLGPYHVRRIMRVECQEECEECASGHCGAILDVSRPEKCIHKHRCKQCYRIFRAKQLQ</sequence>
<reference evidence="2 3" key="1">
    <citation type="submission" date="2016-02" db="EMBL/GenBank/DDBJ databases">
        <title>Genome analysis of coral dinoflagellate symbionts highlights evolutionary adaptations to a symbiotic lifestyle.</title>
        <authorList>
            <person name="Aranda M."/>
            <person name="Li Y."/>
            <person name="Liew Y.J."/>
            <person name="Baumgarten S."/>
            <person name="Simakov O."/>
            <person name="Wilson M."/>
            <person name="Piel J."/>
            <person name="Ashoor H."/>
            <person name="Bougouffa S."/>
            <person name="Bajic V.B."/>
            <person name="Ryu T."/>
            <person name="Ravasi T."/>
            <person name="Bayer T."/>
            <person name="Micklem G."/>
            <person name="Kim H."/>
            <person name="Bhak J."/>
            <person name="Lajeunesse T.C."/>
            <person name="Voolstra C.R."/>
        </authorList>
    </citation>
    <scope>NUCLEOTIDE SEQUENCE [LARGE SCALE GENOMIC DNA]</scope>
    <source>
        <strain evidence="2 3">CCMP2467</strain>
    </source>
</reference>
<accession>A0A1Q9BZ36</accession>
<protein>
    <submittedName>
        <fullName evidence="2">Uncharacterized protein</fullName>
    </submittedName>
</protein>
<feature type="region of interest" description="Disordered" evidence="1">
    <location>
        <begin position="621"/>
        <end position="656"/>
    </location>
</feature>
<proteinExistence type="predicted"/>
<organism evidence="2 3">
    <name type="scientific">Symbiodinium microadriaticum</name>
    <name type="common">Dinoflagellate</name>
    <name type="synonym">Zooxanthella microadriatica</name>
    <dbReference type="NCBI Taxonomy" id="2951"/>
    <lineage>
        <taxon>Eukaryota</taxon>
        <taxon>Sar</taxon>
        <taxon>Alveolata</taxon>
        <taxon>Dinophyceae</taxon>
        <taxon>Suessiales</taxon>
        <taxon>Symbiodiniaceae</taxon>
        <taxon>Symbiodinium</taxon>
    </lineage>
</organism>
<feature type="compositionally biased region" description="Low complexity" evidence="1">
    <location>
        <begin position="1349"/>
        <end position="1375"/>
    </location>
</feature>
<feature type="compositionally biased region" description="Low complexity" evidence="1">
    <location>
        <begin position="1324"/>
        <end position="1340"/>
    </location>
</feature>